<dbReference type="NCBIfam" id="TIGR01656">
    <property type="entry name" value="Histidinol-ppas"/>
    <property type="match status" value="1"/>
</dbReference>
<dbReference type="NCBIfam" id="TIGR01662">
    <property type="entry name" value="HAD-SF-IIIA"/>
    <property type="match status" value="1"/>
</dbReference>
<dbReference type="EC" id="3.1.3.-" evidence="7"/>
<feature type="site" description="Stabilizes the phosphoryl group" evidence="9">
    <location>
        <position position="120"/>
    </location>
</feature>
<reference evidence="11 12" key="1">
    <citation type="submission" date="2017-08" db="EMBL/GenBank/DDBJ databases">
        <title>Infants hospitalized years apart are colonized by the same room-sourced microbial strains.</title>
        <authorList>
            <person name="Brooks B."/>
            <person name="Olm M.R."/>
            <person name="Firek B.A."/>
            <person name="Baker R."/>
            <person name="Thomas B.C."/>
            <person name="Morowitz M.J."/>
            <person name="Banfield J.F."/>
        </authorList>
    </citation>
    <scope>NUCLEOTIDE SEQUENCE [LARGE SCALE GENOMIC DNA]</scope>
    <source>
        <strain evidence="11">S2_003_000_R2_14</strain>
    </source>
</reference>
<feature type="site" description="Contributes to substrate recognition" evidence="9">
    <location>
        <position position="119"/>
    </location>
</feature>
<evidence type="ECO:0000256" key="4">
    <source>
        <dbReference type="ARBA" id="ARBA00022801"/>
    </source>
</evidence>
<feature type="active site" description="Nucleophile" evidence="8">
    <location>
        <position position="11"/>
    </location>
</feature>
<keyword evidence="2 7" id="KW-0963">Cytoplasm</keyword>
<comment type="caution">
    <text evidence="11">The sequence shown here is derived from an EMBL/GenBank/DDBJ whole genome shotgun (WGS) entry which is preliminary data.</text>
</comment>
<evidence type="ECO:0000313" key="11">
    <source>
        <dbReference type="EMBL" id="PZR06398.1"/>
    </source>
</evidence>
<gene>
    <name evidence="11" type="ORF">DI536_30185</name>
</gene>
<dbReference type="GO" id="GO:0046872">
    <property type="term" value="F:metal ion binding"/>
    <property type="evidence" value="ECO:0007669"/>
    <property type="project" value="UniProtKB-KW"/>
</dbReference>
<dbReference type="InterPro" id="IPR004446">
    <property type="entry name" value="Heptose_bisP_phosphatase"/>
</dbReference>
<dbReference type="InterPro" id="IPR023214">
    <property type="entry name" value="HAD_sf"/>
</dbReference>
<keyword evidence="5 7" id="KW-0119">Carbohydrate metabolism</keyword>
<evidence type="ECO:0000256" key="8">
    <source>
        <dbReference type="PIRSR" id="PIRSR004682-1"/>
    </source>
</evidence>
<protein>
    <recommendedName>
        <fullName evidence="6 7">D,D-heptose 1,7-bisphosphate phosphatase</fullName>
        <ecNumber evidence="7">3.1.3.-</ecNumber>
    </recommendedName>
</protein>
<dbReference type="GO" id="GO:0005737">
    <property type="term" value="C:cytoplasm"/>
    <property type="evidence" value="ECO:0007669"/>
    <property type="project" value="UniProtKB-SubCell"/>
</dbReference>
<keyword evidence="4 7" id="KW-0378">Hydrolase</keyword>
<comment type="similarity">
    <text evidence="7">Belongs to the gmhB family.</text>
</comment>
<dbReference type="CDD" id="cd07503">
    <property type="entry name" value="HAD_HisB-N"/>
    <property type="match status" value="1"/>
</dbReference>
<feature type="binding site" evidence="10">
    <location>
        <position position="11"/>
    </location>
    <ligand>
        <name>Mg(2+)</name>
        <dbReference type="ChEBI" id="CHEBI:18420"/>
    </ligand>
</feature>
<dbReference type="PANTHER" id="PTHR42891">
    <property type="entry name" value="D-GLYCERO-BETA-D-MANNO-HEPTOSE-1,7-BISPHOSPHATE 7-PHOSPHATASE"/>
    <property type="match status" value="1"/>
</dbReference>
<dbReference type="InterPro" id="IPR006549">
    <property type="entry name" value="HAD-SF_hydro_IIIA"/>
</dbReference>
<proteinExistence type="inferred from homology"/>
<feature type="site" description="Stabilizes the phosphoryl group" evidence="9">
    <location>
        <position position="59"/>
    </location>
</feature>
<dbReference type="EMBL" id="QFQP01000038">
    <property type="protein sequence ID" value="PZR06398.1"/>
    <property type="molecule type" value="Genomic_DNA"/>
</dbReference>
<feature type="binding site" evidence="10">
    <location>
        <position position="116"/>
    </location>
    <ligand>
        <name>Zn(2+)</name>
        <dbReference type="ChEBI" id="CHEBI:29105"/>
    </ligand>
</feature>
<dbReference type="AlphaFoldDB" id="A0A2W5UBQ2"/>
<dbReference type="PIRSF" id="PIRSF004682">
    <property type="entry name" value="GmhB"/>
    <property type="match status" value="1"/>
</dbReference>
<dbReference type="InterPro" id="IPR006543">
    <property type="entry name" value="Histidinol-phos"/>
</dbReference>
<keyword evidence="10" id="KW-0862">Zinc</keyword>
<dbReference type="GO" id="GO:0005975">
    <property type="term" value="P:carbohydrate metabolic process"/>
    <property type="evidence" value="ECO:0007669"/>
    <property type="project" value="InterPro"/>
</dbReference>
<comment type="cofactor">
    <cofactor evidence="10">
        <name>Zn(2+)</name>
        <dbReference type="ChEBI" id="CHEBI:29105"/>
    </cofactor>
</comment>
<dbReference type="PANTHER" id="PTHR42891:SF1">
    <property type="entry name" value="D-GLYCERO-BETA-D-MANNO-HEPTOSE-1,7-BISPHOSPHATE 7-PHOSPHATASE"/>
    <property type="match status" value="1"/>
</dbReference>
<evidence type="ECO:0000313" key="12">
    <source>
        <dbReference type="Proteomes" id="UP000249061"/>
    </source>
</evidence>
<keyword evidence="10" id="KW-0460">Magnesium</keyword>
<name>A0A2W5UBQ2_9BACT</name>
<evidence type="ECO:0000256" key="10">
    <source>
        <dbReference type="PIRSR" id="PIRSR004682-4"/>
    </source>
</evidence>
<evidence type="ECO:0000256" key="5">
    <source>
        <dbReference type="ARBA" id="ARBA00023277"/>
    </source>
</evidence>
<dbReference type="Proteomes" id="UP000249061">
    <property type="component" value="Unassembled WGS sequence"/>
</dbReference>
<evidence type="ECO:0000256" key="3">
    <source>
        <dbReference type="ARBA" id="ARBA00022723"/>
    </source>
</evidence>
<feature type="binding site" evidence="10">
    <location>
        <position position="118"/>
    </location>
    <ligand>
        <name>Zn(2+)</name>
        <dbReference type="ChEBI" id="CHEBI:29105"/>
    </ligand>
</feature>
<evidence type="ECO:0000256" key="9">
    <source>
        <dbReference type="PIRSR" id="PIRSR004682-3"/>
    </source>
</evidence>
<comment type="cofactor">
    <cofactor evidence="10">
        <name>Mg(2+)</name>
        <dbReference type="ChEBI" id="CHEBI:18420"/>
    </cofactor>
</comment>
<evidence type="ECO:0000256" key="6">
    <source>
        <dbReference type="ARBA" id="ARBA00031828"/>
    </source>
</evidence>
<organism evidence="11 12">
    <name type="scientific">Archangium gephyra</name>
    <dbReference type="NCBI Taxonomy" id="48"/>
    <lineage>
        <taxon>Bacteria</taxon>
        <taxon>Pseudomonadati</taxon>
        <taxon>Myxococcota</taxon>
        <taxon>Myxococcia</taxon>
        <taxon>Myxococcales</taxon>
        <taxon>Cystobacterineae</taxon>
        <taxon>Archangiaceae</taxon>
        <taxon>Archangium</taxon>
    </lineage>
</organism>
<feature type="binding site" evidence="10">
    <location>
        <position position="98"/>
    </location>
    <ligand>
        <name>Zn(2+)</name>
        <dbReference type="ChEBI" id="CHEBI:29105"/>
    </ligand>
</feature>
<evidence type="ECO:0000256" key="2">
    <source>
        <dbReference type="ARBA" id="ARBA00022490"/>
    </source>
</evidence>
<dbReference type="InterPro" id="IPR036412">
    <property type="entry name" value="HAD-like_sf"/>
</dbReference>
<dbReference type="SUPFAM" id="SSF56784">
    <property type="entry name" value="HAD-like"/>
    <property type="match status" value="1"/>
</dbReference>
<sequence>MSRPAVIFDRDGTLIDVLRDEETGAIFTAFHPSQLRWLPGAVEGLKLLADAGFVLAVATNQPGVAKGHFSRAALDKTHAAMREFFASHGITLAAIESCMHHPEGGPCGDATLVGRCDCRKPKPGLINTLVDSLDLDVKRTWMVGDALSDVEAARNAGVQPLLVRADKRCEGCPLTNLPYPVRAGTLLELCRYIAGTQGAAP</sequence>
<evidence type="ECO:0000256" key="1">
    <source>
        <dbReference type="ARBA" id="ARBA00004496"/>
    </source>
</evidence>
<feature type="binding site" evidence="10">
    <location>
        <position position="9"/>
    </location>
    <ligand>
        <name>Mg(2+)</name>
        <dbReference type="ChEBI" id="CHEBI:18420"/>
    </ligand>
</feature>
<keyword evidence="3 10" id="KW-0479">Metal-binding</keyword>
<feature type="binding site" evidence="10">
    <location>
        <position position="100"/>
    </location>
    <ligand>
        <name>Zn(2+)</name>
        <dbReference type="ChEBI" id="CHEBI:29105"/>
    </ligand>
</feature>
<accession>A0A2W5UBQ2</accession>
<dbReference type="GO" id="GO:0016791">
    <property type="term" value="F:phosphatase activity"/>
    <property type="evidence" value="ECO:0007669"/>
    <property type="project" value="InterPro"/>
</dbReference>
<dbReference type="Pfam" id="PF13242">
    <property type="entry name" value="Hydrolase_like"/>
    <property type="match status" value="1"/>
</dbReference>
<comment type="subcellular location">
    <subcellularLocation>
        <location evidence="1 7">Cytoplasm</location>
    </subcellularLocation>
</comment>
<dbReference type="Gene3D" id="3.40.50.1000">
    <property type="entry name" value="HAD superfamily/HAD-like"/>
    <property type="match status" value="1"/>
</dbReference>
<feature type="active site" description="Nucleophile" evidence="8">
    <location>
        <position position="9"/>
    </location>
</feature>
<feature type="binding site" evidence="10">
    <location>
        <position position="145"/>
    </location>
    <ligand>
        <name>Mg(2+)</name>
        <dbReference type="ChEBI" id="CHEBI:18420"/>
    </ligand>
</feature>
<evidence type="ECO:0000256" key="7">
    <source>
        <dbReference type="PIRNR" id="PIRNR004682"/>
    </source>
</evidence>